<dbReference type="InterPro" id="IPR018490">
    <property type="entry name" value="cNMP-bd_dom_sf"/>
</dbReference>
<gene>
    <name evidence="2" type="ORF">YBN1229_v1_2182</name>
</gene>
<dbReference type="Proteomes" id="UP000033187">
    <property type="component" value="Chromosome 1"/>
</dbReference>
<sequence>MYFDFDHMERLGARSHSFDAGEKIFLQNEHGNVLYVVRTGRVEVITFGKVLEKVGANGIVGEIAFVDGGPRSAAALASEKTDVMVLDKDAFSAIIREDPDFALHVMRVMAERLRRLNLVGHH</sequence>
<dbReference type="CDD" id="cd00038">
    <property type="entry name" value="CAP_ED"/>
    <property type="match status" value="1"/>
</dbReference>
<dbReference type="KEGG" id="fil:BN1229_v1_2182"/>
<dbReference type="SMART" id="SM00100">
    <property type="entry name" value="cNMP"/>
    <property type="match status" value="1"/>
</dbReference>
<dbReference type="KEGG" id="fiy:BN1229_v1_2182"/>
<proteinExistence type="predicted"/>
<dbReference type="Pfam" id="PF00027">
    <property type="entry name" value="cNMP_binding"/>
    <property type="match status" value="1"/>
</dbReference>
<dbReference type="RefSeq" id="WP_046480234.1">
    <property type="nucleotide sequence ID" value="NZ_LN829119.1"/>
</dbReference>
<dbReference type="EMBL" id="LN829119">
    <property type="protein sequence ID" value="CPR19471.1"/>
    <property type="molecule type" value="Genomic_DNA"/>
</dbReference>
<feature type="domain" description="Cyclic nucleotide-binding" evidence="1">
    <location>
        <begin position="18"/>
        <end position="95"/>
    </location>
</feature>
<dbReference type="GO" id="GO:0003700">
    <property type="term" value="F:DNA-binding transcription factor activity"/>
    <property type="evidence" value="ECO:0007669"/>
    <property type="project" value="TreeGrafter"/>
</dbReference>
<dbReference type="PANTHER" id="PTHR24567:SF74">
    <property type="entry name" value="HTH-TYPE TRANSCRIPTIONAL REGULATOR ARCR"/>
    <property type="match status" value="1"/>
</dbReference>
<accession>A0A0D6JFF5</accession>
<dbReference type="SUPFAM" id="SSF51206">
    <property type="entry name" value="cAMP-binding domain-like"/>
    <property type="match status" value="1"/>
</dbReference>
<evidence type="ECO:0000313" key="3">
    <source>
        <dbReference type="Proteomes" id="UP000033187"/>
    </source>
</evidence>
<dbReference type="PANTHER" id="PTHR24567">
    <property type="entry name" value="CRP FAMILY TRANSCRIPTIONAL REGULATORY PROTEIN"/>
    <property type="match status" value="1"/>
</dbReference>
<keyword evidence="3" id="KW-1185">Reference proteome</keyword>
<organism evidence="2 3">
    <name type="scientific">Candidatus Filomicrobium marinum</name>
    <dbReference type="NCBI Taxonomy" id="1608628"/>
    <lineage>
        <taxon>Bacteria</taxon>
        <taxon>Pseudomonadati</taxon>
        <taxon>Pseudomonadota</taxon>
        <taxon>Alphaproteobacteria</taxon>
        <taxon>Hyphomicrobiales</taxon>
        <taxon>Hyphomicrobiaceae</taxon>
        <taxon>Filomicrobium</taxon>
    </lineage>
</organism>
<dbReference type="Gene3D" id="2.60.120.10">
    <property type="entry name" value="Jelly Rolls"/>
    <property type="match status" value="1"/>
</dbReference>
<dbReference type="InterPro" id="IPR014710">
    <property type="entry name" value="RmlC-like_jellyroll"/>
</dbReference>
<dbReference type="InterPro" id="IPR050397">
    <property type="entry name" value="Env_Response_Regulators"/>
</dbReference>
<name>A0A0D6JFF5_9HYPH</name>
<dbReference type="GO" id="GO:0005829">
    <property type="term" value="C:cytosol"/>
    <property type="evidence" value="ECO:0007669"/>
    <property type="project" value="TreeGrafter"/>
</dbReference>
<dbReference type="AlphaFoldDB" id="A0A0D6JFF5"/>
<dbReference type="InterPro" id="IPR000595">
    <property type="entry name" value="cNMP-bd_dom"/>
</dbReference>
<evidence type="ECO:0000313" key="2">
    <source>
        <dbReference type="EMBL" id="CPR19471.1"/>
    </source>
</evidence>
<dbReference type="PROSITE" id="PS50042">
    <property type="entry name" value="CNMP_BINDING_3"/>
    <property type="match status" value="1"/>
</dbReference>
<reference evidence="3" key="1">
    <citation type="submission" date="2015-02" db="EMBL/GenBank/DDBJ databases">
        <authorList>
            <person name="Chooi Y.-H."/>
        </authorList>
    </citation>
    <scope>NUCLEOTIDE SEQUENCE [LARGE SCALE GENOMIC DNA]</scope>
    <source>
        <strain evidence="3">strain Y</strain>
    </source>
</reference>
<protein>
    <submittedName>
        <fullName evidence="2">Putative transcriptional regulator, Crp/Fnr family</fullName>
    </submittedName>
</protein>
<evidence type="ECO:0000259" key="1">
    <source>
        <dbReference type="PROSITE" id="PS50042"/>
    </source>
</evidence>